<name>A0A1A6GCV6_NEOLE</name>
<comment type="caution">
    <text evidence="2">The sequence shown here is derived from an EMBL/GenBank/DDBJ whole genome shotgun (WGS) entry which is preliminary data.</text>
</comment>
<protein>
    <submittedName>
        <fullName evidence="2">Uncharacterized protein</fullName>
    </submittedName>
</protein>
<organism evidence="2 3">
    <name type="scientific">Neotoma lepida</name>
    <name type="common">Desert woodrat</name>
    <dbReference type="NCBI Taxonomy" id="56216"/>
    <lineage>
        <taxon>Eukaryota</taxon>
        <taxon>Metazoa</taxon>
        <taxon>Chordata</taxon>
        <taxon>Craniata</taxon>
        <taxon>Vertebrata</taxon>
        <taxon>Euteleostomi</taxon>
        <taxon>Mammalia</taxon>
        <taxon>Eutheria</taxon>
        <taxon>Euarchontoglires</taxon>
        <taxon>Glires</taxon>
        <taxon>Rodentia</taxon>
        <taxon>Myomorpha</taxon>
        <taxon>Muroidea</taxon>
        <taxon>Cricetidae</taxon>
        <taxon>Neotominae</taxon>
        <taxon>Neotoma</taxon>
    </lineage>
</organism>
<reference evidence="2 3" key="1">
    <citation type="submission" date="2016-06" db="EMBL/GenBank/DDBJ databases">
        <title>The Draft Genome Sequence and Annotation of the Desert Woodrat Neotoma lepida.</title>
        <authorList>
            <person name="Campbell M."/>
            <person name="Oakeson K.F."/>
            <person name="Yandell M."/>
            <person name="Halpert J.R."/>
            <person name="Dearing D."/>
        </authorList>
    </citation>
    <scope>NUCLEOTIDE SEQUENCE [LARGE SCALE GENOMIC DNA]</scope>
    <source>
        <strain evidence="2">417</strain>
        <tissue evidence="2">Liver</tissue>
    </source>
</reference>
<accession>A0A1A6GCV6</accession>
<dbReference type="Proteomes" id="UP000092124">
    <property type="component" value="Unassembled WGS sequence"/>
</dbReference>
<feature type="non-terminal residue" evidence="2">
    <location>
        <position position="114"/>
    </location>
</feature>
<dbReference type="Pfam" id="PF00681">
    <property type="entry name" value="Plectin"/>
    <property type="match status" value="1"/>
</dbReference>
<dbReference type="EMBL" id="LZPO01097442">
    <property type="protein sequence ID" value="OBS64053.1"/>
    <property type="molecule type" value="Genomic_DNA"/>
</dbReference>
<dbReference type="InterPro" id="IPR001101">
    <property type="entry name" value="Plectin_repeat"/>
</dbReference>
<dbReference type="Gene3D" id="3.90.1290.10">
    <property type="entry name" value="Plakin repeat"/>
    <property type="match status" value="1"/>
</dbReference>
<dbReference type="InterPro" id="IPR035915">
    <property type="entry name" value="Plakin_repeat_sf"/>
</dbReference>
<keyword evidence="3" id="KW-1185">Reference proteome</keyword>
<gene>
    <name evidence="2" type="ORF">A6R68_07405</name>
</gene>
<evidence type="ECO:0000313" key="2">
    <source>
        <dbReference type="EMBL" id="OBS64053.1"/>
    </source>
</evidence>
<comment type="similarity">
    <text evidence="1">Belongs to the plakin or cytolinker family.</text>
</comment>
<evidence type="ECO:0000313" key="3">
    <source>
        <dbReference type="Proteomes" id="UP000092124"/>
    </source>
</evidence>
<proteinExistence type="inferred from homology"/>
<dbReference type="SMART" id="SM00250">
    <property type="entry name" value="PLEC"/>
    <property type="match status" value="1"/>
</dbReference>
<dbReference type="GO" id="GO:0005856">
    <property type="term" value="C:cytoskeleton"/>
    <property type="evidence" value="ECO:0007669"/>
    <property type="project" value="InterPro"/>
</dbReference>
<dbReference type="AlphaFoldDB" id="A0A1A6GCV6"/>
<dbReference type="STRING" id="56216.A0A1A6GCV6"/>
<evidence type="ECO:0000256" key="1">
    <source>
        <dbReference type="ARBA" id="ARBA00009109"/>
    </source>
</evidence>
<dbReference type="SUPFAM" id="SSF75399">
    <property type="entry name" value="Plakin repeat"/>
    <property type="match status" value="1"/>
</dbReference>
<sequence length="114" mass="12450">MRQALQGANAIAGVWPETAGQKLSIYEALKKDLLQPDVAVALLEAQARLGTTLTLSPEWVASSGPTVAVRPLTSWEQRDPVCELEAFLWLPVEEGATWALLRFLPTLSWQGLVP</sequence>